<dbReference type="InterPro" id="IPR009100">
    <property type="entry name" value="AcylCoA_DH/oxidase_NM_dom_sf"/>
</dbReference>
<evidence type="ECO:0000313" key="2">
    <source>
        <dbReference type="EMBL" id="AAY49635.1"/>
    </source>
</evidence>
<evidence type="ECO:0000313" key="3">
    <source>
        <dbReference type="Proteomes" id="UP000000420"/>
    </source>
</evidence>
<dbReference type="Proteomes" id="UP000000420">
    <property type="component" value="Chromosome"/>
</dbReference>
<dbReference type="SUPFAM" id="SSF56645">
    <property type="entry name" value="Acyl-CoA dehydrogenase NM domain-like"/>
    <property type="match status" value="1"/>
</dbReference>
<feature type="chain" id="PRO_5002600979" evidence="1">
    <location>
        <begin position="22"/>
        <end position="332"/>
    </location>
</feature>
<evidence type="ECO:0000256" key="1">
    <source>
        <dbReference type="SAM" id="SignalP"/>
    </source>
</evidence>
<dbReference type="Gene3D" id="2.40.110.10">
    <property type="entry name" value="Butyryl-CoA Dehydrogenase, subunit A, domain 2"/>
    <property type="match status" value="1"/>
</dbReference>
<proteinExistence type="predicted"/>
<accession>A0A0H2X8N8</accession>
<dbReference type="GO" id="GO:0016627">
    <property type="term" value="F:oxidoreductase activity, acting on the CH-CH group of donors"/>
    <property type="evidence" value="ECO:0007669"/>
    <property type="project" value="InterPro"/>
</dbReference>
<sequence>MMNARISPMTLISSSLSPASAQSGLDLAAANTWLAMHPTLPLPGRGDTLARWRILADIAAADLCVAKLLEAHYDAQAICADLGSDLMQPGQCWAVWATEPPGTDMHFTGNALHGTKAWCSGAAHVTHTLVTAPHQGAPGLFAVALDQPGIRIDASAWQALGMRAIETANVTFSATPAQLVAADGGYLARPGFWHGGAGIAACWFGATAAVADVLRQSPRVRRDPHAAAHLGAIDAGLASTRALMRELAARIDAQQHLAHQREVMQLRSSVEAIARDTVDRVARALGPGPLCMQGAHAQRCADLLVFIRQHHAERDLQSLGERCHQEAAAWTL</sequence>
<reference evidence="2 3" key="1">
    <citation type="journal article" date="2005" name="Genome Res.">
        <title>Comparative and functional genomic analyses of the pathogenicity of phytopathogen Xanthomonas campestris pv. campestris.</title>
        <authorList>
            <person name="Qian W."/>
            <person name="Jia Y."/>
            <person name="Ren S.X."/>
            <person name="He Y.Q."/>
            <person name="Feng J.X."/>
            <person name="Lu L.F."/>
            <person name="Sun Q."/>
            <person name="Ying G."/>
            <person name="Tang D.J."/>
            <person name="Tang H."/>
            <person name="Wu W."/>
            <person name="Hao P."/>
            <person name="Wang L."/>
            <person name="Jiang B.L."/>
            <person name="Zeng S."/>
            <person name="Gu W.Y."/>
            <person name="Lu G."/>
            <person name="Rong L."/>
            <person name="Tian Y."/>
            <person name="Yao Z."/>
            <person name="Fu G."/>
            <person name="Chen B."/>
            <person name="Fang R."/>
            <person name="Qiang B."/>
            <person name="Chen Z."/>
            <person name="Zhao G.P."/>
            <person name="Tang J.L."/>
            <person name="He C."/>
        </authorList>
    </citation>
    <scope>NUCLEOTIDE SEQUENCE [LARGE SCALE GENOMIC DNA]</scope>
    <source>
        <strain evidence="2 3">8004</strain>
    </source>
</reference>
<name>A0A0H2X8N8_XANC8</name>
<dbReference type="InterPro" id="IPR046373">
    <property type="entry name" value="Acyl-CoA_Oxase/DH_mid-dom_sf"/>
</dbReference>
<feature type="signal peptide" evidence="1">
    <location>
        <begin position="1"/>
        <end position="21"/>
    </location>
</feature>
<dbReference type="EMBL" id="CP000050">
    <property type="protein sequence ID" value="AAY49635.1"/>
    <property type="molecule type" value="Genomic_DNA"/>
</dbReference>
<dbReference type="AlphaFoldDB" id="A0A0H2X8N8"/>
<keyword evidence="1" id="KW-0732">Signal</keyword>
<dbReference type="KEGG" id="xcb:XC_2585"/>
<organism evidence="2 3">
    <name type="scientific">Xanthomonas campestris pv. campestris (strain 8004)</name>
    <dbReference type="NCBI Taxonomy" id="314565"/>
    <lineage>
        <taxon>Bacteria</taxon>
        <taxon>Pseudomonadati</taxon>
        <taxon>Pseudomonadota</taxon>
        <taxon>Gammaproteobacteria</taxon>
        <taxon>Lysobacterales</taxon>
        <taxon>Lysobacteraceae</taxon>
        <taxon>Xanthomonas</taxon>
    </lineage>
</organism>
<gene>
    <name evidence="2" type="ordered locus">XC_2585</name>
</gene>
<dbReference type="HOGENOM" id="CLU_058409_1_0_6"/>
<protein>
    <submittedName>
        <fullName evidence="2">Dehydrogenase</fullName>
    </submittedName>
</protein>